<evidence type="ECO:0000256" key="2">
    <source>
        <dbReference type="SAM" id="SignalP"/>
    </source>
</evidence>
<dbReference type="Proteomes" id="UP001219525">
    <property type="component" value="Unassembled WGS sequence"/>
</dbReference>
<gene>
    <name evidence="3" type="ORF">GGX14DRAFT_660911</name>
</gene>
<dbReference type="AlphaFoldDB" id="A0AAD6YAZ8"/>
<keyword evidence="2" id="KW-0732">Signal</keyword>
<sequence length="256" mass="25206">MTFTSFAILAGLLTIPAAQAGETCSQMGSVSLPSKSLFWGTTAQSNAMATPIGWSTSARAPNDTSGHGILAVRASTSPTLWGAFDCAGVGGGVVNPRSGGGTTSGPPSGSGGRPGASGGGGGASGGANGLVNFFGAIADSASNLCLTASFDDLSNMTITRAACIQPLNSVPDATQAWQWSTSETQHVVVPTKLDSLAFIGTQSQSVLPIGSATNYVPTLVGTGVGAYVALKRDVGGLNPANAATEPGLLVSFAPAA</sequence>
<evidence type="ECO:0000313" key="3">
    <source>
        <dbReference type="EMBL" id="KAJ7199957.1"/>
    </source>
</evidence>
<protein>
    <submittedName>
        <fullName evidence="3">Uncharacterized protein</fullName>
    </submittedName>
</protein>
<dbReference type="EMBL" id="JARJCW010000065">
    <property type="protein sequence ID" value="KAJ7199957.1"/>
    <property type="molecule type" value="Genomic_DNA"/>
</dbReference>
<reference evidence="3" key="1">
    <citation type="submission" date="2023-03" db="EMBL/GenBank/DDBJ databases">
        <title>Massive genome expansion in bonnet fungi (Mycena s.s.) driven by repeated elements and novel gene families across ecological guilds.</title>
        <authorList>
            <consortium name="Lawrence Berkeley National Laboratory"/>
            <person name="Harder C.B."/>
            <person name="Miyauchi S."/>
            <person name="Viragh M."/>
            <person name="Kuo A."/>
            <person name="Thoen E."/>
            <person name="Andreopoulos B."/>
            <person name="Lu D."/>
            <person name="Skrede I."/>
            <person name="Drula E."/>
            <person name="Henrissat B."/>
            <person name="Morin E."/>
            <person name="Kohler A."/>
            <person name="Barry K."/>
            <person name="LaButti K."/>
            <person name="Morin E."/>
            <person name="Salamov A."/>
            <person name="Lipzen A."/>
            <person name="Mereny Z."/>
            <person name="Hegedus B."/>
            <person name="Baldrian P."/>
            <person name="Stursova M."/>
            <person name="Weitz H."/>
            <person name="Taylor A."/>
            <person name="Grigoriev I.V."/>
            <person name="Nagy L.G."/>
            <person name="Martin F."/>
            <person name="Kauserud H."/>
        </authorList>
    </citation>
    <scope>NUCLEOTIDE SEQUENCE</scope>
    <source>
        <strain evidence="3">9144</strain>
    </source>
</reference>
<evidence type="ECO:0000256" key="1">
    <source>
        <dbReference type="SAM" id="MobiDB-lite"/>
    </source>
</evidence>
<feature type="chain" id="PRO_5042150352" evidence="2">
    <location>
        <begin position="21"/>
        <end position="256"/>
    </location>
</feature>
<feature type="signal peptide" evidence="2">
    <location>
        <begin position="1"/>
        <end position="20"/>
    </location>
</feature>
<proteinExistence type="predicted"/>
<organism evidence="3 4">
    <name type="scientific">Mycena pura</name>
    <dbReference type="NCBI Taxonomy" id="153505"/>
    <lineage>
        <taxon>Eukaryota</taxon>
        <taxon>Fungi</taxon>
        <taxon>Dikarya</taxon>
        <taxon>Basidiomycota</taxon>
        <taxon>Agaricomycotina</taxon>
        <taxon>Agaricomycetes</taxon>
        <taxon>Agaricomycetidae</taxon>
        <taxon>Agaricales</taxon>
        <taxon>Marasmiineae</taxon>
        <taxon>Mycenaceae</taxon>
        <taxon>Mycena</taxon>
    </lineage>
</organism>
<accession>A0AAD6YAZ8</accession>
<evidence type="ECO:0000313" key="4">
    <source>
        <dbReference type="Proteomes" id="UP001219525"/>
    </source>
</evidence>
<name>A0AAD6YAZ8_9AGAR</name>
<feature type="region of interest" description="Disordered" evidence="1">
    <location>
        <begin position="95"/>
        <end position="122"/>
    </location>
</feature>
<keyword evidence="4" id="KW-1185">Reference proteome</keyword>
<comment type="caution">
    <text evidence="3">The sequence shown here is derived from an EMBL/GenBank/DDBJ whole genome shotgun (WGS) entry which is preliminary data.</text>
</comment>